<reference evidence="1 2" key="1">
    <citation type="submission" date="2013-09" db="EMBL/GenBank/DDBJ databases">
        <title>Biodegradation of hydrocarbons in the deep terrestrial subsurface : characterization of a microbial consortium composed of two Desulfotomaculum species originating from a deep geological formation.</title>
        <authorList>
            <person name="Aullo T."/>
            <person name="Berlendis S."/>
            <person name="Lascourreges J.-F."/>
            <person name="Dessort D."/>
            <person name="Saint-Laurent S."/>
            <person name="Schraauwers B."/>
            <person name="Mas J."/>
            <person name="Magot M."/>
            <person name="Ranchou-Peyruse A."/>
        </authorList>
    </citation>
    <scope>NUCLEOTIDE SEQUENCE [LARGE SCALE GENOMIC DNA]</scope>
    <source>
        <strain evidence="1 2">Bs107</strain>
    </source>
</reference>
<dbReference type="Proteomes" id="UP000222564">
    <property type="component" value="Unassembled WGS sequence"/>
</dbReference>
<sequence length="58" mass="6767">MEECISCEPNENLLLGEQRCICKKLICEIKNNVIEIKCNKCKRFIRIITKGIDDIQII</sequence>
<gene>
    <name evidence="1" type="ORF">P378_05645</name>
</gene>
<evidence type="ECO:0000313" key="2">
    <source>
        <dbReference type="Proteomes" id="UP000222564"/>
    </source>
</evidence>
<name>A0A2C6MH53_9FIRM</name>
<comment type="caution">
    <text evidence="1">The sequence shown here is derived from an EMBL/GenBank/DDBJ whole genome shotgun (WGS) entry which is preliminary data.</text>
</comment>
<accession>A0A2C6MH53</accession>
<protein>
    <submittedName>
        <fullName evidence="1">Uncharacterized protein</fullName>
    </submittedName>
</protein>
<proteinExistence type="predicted"/>
<organism evidence="1 2">
    <name type="scientific">Desulforamulus profundi</name>
    <dbReference type="NCBI Taxonomy" id="1383067"/>
    <lineage>
        <taxon>Bacteria</taxon>
        <taxon>Bacillati</taxon>
        <taxon>Bacillota</taxon>
        <taxon>Clostridia</taxon>
        <taxon>Eubacteriales</taxon>
        <taxon>Peptococcaceae</taxon>
        <taxon>Desulforamulus</taxon>
    </lineage>
</organism>
<keyword evidence="2" id="KW-1185">Reference proteome</keyword>
<dbReference type="AlphaFoldDB" id="A0A2C6MH53"/>
<evidence type="ECO:0000313" key="1">
    <source>
        <dbReference type="EMBL" id="PHJ39075.1"/>
    </source>
</evidence>
<dbReference type="EMBL" id="AWQQ01000037">
    <property type="protein sequence ID" value="PHJ39075.1"/>
    <property type="molecule type" value="Genomic_DNA"/>
</dbReference>